<dbReference type="PANTHER" id="PTHR11599">
    <property type="entry name" value="PROTEASOME SUBUNIT ALPHA/BETA"/>
    <property type="match status" value="1"/>
</dbReference>
<dbReference type="InterPro" id="IPR023332">
    <property type="entry name" value="Proteasome_alpha-type"/>
</dbReference>
<dbReference type="SUPFAM" id="SSF56235">
    <property type="entry name" value="N-terminal nucleophile aminohydrolases (Ntn hydrolases)"/>
    <property type="match status" value="1"/>
</dbReference>
<dbReference type="GO" id="GO:0016787">
    <property type="term" value="F:hydrolase activity"/>
    <property type="evidence" value="ECO:0007669"/>
    <property type="project" value="UniProtKB-KW"/>
</dbReference>
<dbReference type="NCBIfam" id="NF003075">
    <property type="entry name" value="PRK03996.1"/>
    <property type="match status" value="1"/>
</dbReference>
<evidence type="ECO:0000259" key="4">
    <source>
        <dbReference type="PROSITE" id="PS00388"/>
    </source>
</evidence>
<dbReference type="OMA" id="RSMIDHA"/>
<organism evidence="5 6">
    <name type="scientific">Gregarina niphandrodes</name>
    <name type="common">Septate eugregarine</name>
    <dbReference type="NCBI Taxonomy" id="110365"/>
    <lineage>
        <taxon>Eukaryota</taxon>
        <taxon>Sar</taxon>
        <taxon>Alveolata</taxon>
        <taxon>Apicomplexa</taxon>
        <taxon>Conoidasida</taxon>
        <taxon>Gregarinasina</taxon>
        <taxon>Eugregarinorida</taxon>
        <taxon>Gregarinidae</taxon>
        <taxon>Gregarina</taxon>
    </lineage>
</organism>
<dbReference type="PROSITE" id="PS51475">
    <property type="entry name" value="PROTEASOME_ALPHA_2"/>
    <property type="match status" value="1"/>
</dbReference>
<evidence type="ECO:0000313" key="6">
    <source>
        <dbReference type="Proteomes" id="UP000019763"/>
    </source>
</evidence>
<dbReference type="SMART" id="SM00948">
    <property type="entry name" value="Proteasome_A_N"/>
    <property type="match status" value="1"/>
</dbReference>
<evidence type="ECO:0000256" key="3">
    <source>
        <dbReference type="RuleBase" id="RU000551"/>
    </source>
</evidence>
<dbReference type="FunFam" id="3.60.20.10:FF:000054">
    <property type="entry name" value="Proteasome subunit alpha type"/>
    <property type="match status" value="1"/>
</dbReference>
<keyword evidence="5" id="KW-0378">Hydrolase</keyword>
<name>A0A023B6F8_GRENI</name>
<dbReference type="GeneID" id="22912926"/>
<dbReference type="Pfam" id="PF00227">
    <property type="entry name" value="Proteasome"/>
    <property type="match status" value="1"/>
</dbReference>
<accession>A0A023B6F8</accession>
<dbReference type="InterPro" id="IPR050115">
    <property type="entry name" value="Proteasome_alpha"/>
</dbReference>
<dbReference type="GO" id="GO:0019773">
    <property type="term" value="C:proteasome core complex, alpha-subunit complex"/>
    <property type="evidence" value="ECO:0007669"/>
    <property type="project" value="UniProtKB-UniRule"/>
</dbReference>
<dbReference type="Gene3D" id="3.60.20.10">
    <property type="entry name" value="Glutamine Phosphoribosylpyrophosphate, subunit 1, domain 1"/>
    <property type="match status" value="1"/>
</dbReference>
<sequence length="257" mass="27800">MYASRNEYDRGVNTFSPEGRLFQVEYALGAVNLGATAIGIRTSEGVVLATEKRLGSKLIEETEDLKKVVEIDKHIACASAGIIADSRTLIDRGRSDAANYWFVYGQPVPVESCVNSIAAFMLDFSGVNTNRKKVVSRPFGVSLLVGGVDKQAGPSLWCCDPSGSTVQYQAVAIGSGHEGADSKLQENYKPDMTLDQAVSLALLVLRQVMEDRMTAKNVEVSLVPADKAKVHAMTELEIENAMAGLPAAQDWERMRGV</sequence>
<dbReference type="EMBL" id="AFNH02000605">
    <property type="protein sequence ID" value="EZG66412.1"/>
    <property type="molecule type" value="Genomic_DNA"/>
</dbReference>
<keyword evidence="3" id="KW-0963">Cytoplasm</keyword>
<comment type="similarity">
    <text evidence="2 3">Belongs to the peptidase T1A family.</text>
</comment>
<evidence type="ECO:0000313" key="5">
    <source>
        <dbReference type="EMBL" id="EZG66412.1"/>
    </source>
</evidence>
<dbReference type="GO" id="GO:0006511">
    <property type="term" value="P:ubiquitin-dependent protein catabolic process"/>
    <property type="evidence" value="ECO:0007669"/>
    <property type="project" value="InterPro"/>
</dbReference>
<evidence type="ECO:0000256" key="2">
    <source>
        <dbReference type="PROSITE-ProRule" id="PRU00808"/>
    </source>
</evidence>
<protein>
    <recommendedName>
        <fullName evidence="3">Proteasome subunit alpha type</fullName>
    </recommendedName>
</protein>
<dbReference type="AlphaFoldDB" id="A0A023B6F8"/>
<dbReference type="InterPro" id="IPR000426">
    <property type="entry name" value="Proteasome_asu_N"/>
</dbReference>
<proteinExistence type="inferred from homology"/>
<reference evidence="5" key="1">
    <citation type="submission" date="2013-12" db="EMBL/GenBank/DDBJ databases">
        <authorList>
            <person name="Omoto C.K."/>
            <person name="Sibley D."/>
            <person name="Venepally P."/>
            <person name="Hadjithomas M."/>
            <person name="Karamycheva S."/>
            <person name="Brunk B."/>
            <person name="Roos D."/>
            <person name="Caler E."/>
            <person name="Lorenzi H."/>
        </authorList>
    </citation>
    <scope>NUCLEOTIDE SEQUENCE</scope>
</reference>
<evidence type="ECO:0000256" key="1">
    <source>
        <dbReference type="ARBA" id="ARBA00022942"/>
    </source>
</evidence>
<keyword evidence="6" id="KW-1185">Reference proteome</keyword>
<dbReference type="RefSeq" id="XP_011134004.1">
    <property type="nucleotide sequence ID" value="XM_011135702.1"/>
</dbReference>
<dbReference type="GO" id="GO:0005737">
    <property type="term" value="C:cytoplasm"/>
    <property type="evidence" value="ECO:0007669"/>
    <property type="project" value="UniProtKB-SubCell"/>
</dbReference>
<dbReference type="InterPro" id="IPR001353">
    <property type="entry name" value="Proteasome_sua/b"/>
</dbReference>
<dbReference type="OrthoDB" id="431557at2759"/>
<dbReference type="eggNOG" id="KOG0176">
    <property type="taxonomic scope" value="Eukaryota"/>
</dbReference>
<comment type="caution">
    <text evidence="5">The sequence shown here is derived from an EMBL/GenBank/DDBJ whole genome shotgun (WGS) entry which is preliminary data.</text>
</comment>
<dbReference type="VEuPathDB" id="CryptoDB:GNI_080750"/>
<dbReference type="GO" id="GO:0005634">
    <property type="term" value="C:nucleus"/>
    <property type="evidence" value="ECO:0007669"/>
    <property type="project" value="UniProtKB-SubCell"/>
</dbReference>
<dbReference type="Proteomes" id="UP000019763">
    <property type="component" value="Unassembled WGS sequence"/>
</dbReference>
<feature type="domain" description="Proteasome alpha-type subunits" evidence="4">
    <location>
        <begin position="8"/>
        <end position="30"/>
    </location>
</feature>
<dbReference type="Pfam" id="PF10584">
    <property type="entry name" value="Proteasome_A_N"/>
    <property type="match status" value="1"/>
</dbReference>
<gene>
    <name evidence="5" type="ORF">GNI_080750</name>
</gene>
<comment type="subunit">
    <text evidence="3">The 26S proteasome consists of a 20S proteasome core and two 19S regulatory subunits.</text>
</comment>
<keyword evidence="1 2" id="KW-0647">Proteasome</keyword>
<dbReference type="PROSITE" id="PS00388">
    <property type="entry name" value="PROTEASOME_ALPHA_1"/>
    <property type="match status" value="1"/>
</dbReference>
<keyword evidence="3" id="KW-0539">Nucleus</keyword>
<dbReference type="InterPro" id="IPR029055">
    <property type="entry name" value="Ntn_hydrolases_N"/>
</dbReference>
<comment type="subcellular location">
    <subcellularLocation>
        <location evidence="3">Cytoplasm</location>
    </subcellularLocation>
    <subcellularLocation>
        <location evidence="3">Nucleus</location>
    </subcellularLocation>
</comment>